<evidence type="ECO:0000313" key="7">
    <source>
        <dbReference type="Proteomes" id="UP000578030"/>
    </source>
</evidence>
<dbReference type="SUPFAM" id="SSF46785">
    <property type="entry name" value="Winged helix' DNA-binding domain"/>
    <property type="match status" value="1"/>
</dbReference>
<keyword evidence="4" id="KW-0804">Transcription</keyword>
<dbReference type="GO" id="GO:0003677">
    <property type="term" value="F:DNA binding"/>
    <property type="evidence" value="ECO:0007669"/>
    <property type="project" value="UniProtKB-KW"/>
</dbReference>
<evidence type="ECO:0000256" key="3">
    <source>
        <dbReference type="ARBA" id="ARBA00023125"/>
    </source>
</evidence>
<evidence type="ECO:0000256" key="2">
    <source>
        <dbReference type="ARBA" id="ARBA00023015"/>
    </source>
</evidence>
<dbReference type="PANTHER" id="PTHR30419">
    <property type="entry name" value="HTH-TYPE TRANSCRIPTIONAL REGULATOR YBHD"/>
    <property type="match status" value="1"/>
</dbReference>
<dbReference type="RefSeq" id="WP_182955320.1">
    <property type="nucleotide sequence ID" value="NZ_JABEQM010000003.1"/>
</dbReference>
<dbReference type="Gene3D" id="1.10.10.10">
    <property type="entry name" value="Winged helix-like DNA-binding domain superfamily/Winged helix DNA-binding domain"/>
    <property type="match status" value="1"/>
</dbReference>
<comment type="caution">
    <text evidence="6">The sequence shown here is derived from an EMBL/GenBank/DDBJ whole genome shotgun (WGS) entry which is preliminary data.</text>
</comment>
<name>A0A7W4K645_9PROT</name>
<keyword evidence="7" id="KW-1185">Reference proteome</keyword>
<dbReference type="GO" id="GO:0003700">
    <property type="term" value="F:DNA-binding transcription factor activity"/>
    <property type="evidence" value="ECO:0007669"/>
    <property type="project" value="InterPro"/>
</dbReference>
<dbReference type="EMBL" id="JABEQM010000003">
    <property type="protein sequence ID" value="MBB2200910.1"/>
    <property type="molecule type" value="Genomic_DNA"/>
</dbReference>
<sequence>MKSAGPSLTLRQLRLLRATHDTGSMRGASRVLGISFAAVSKALKDIEQTLGFPPFQKTRGRLLPTSRGSRYIAAAVRIDEEMSSLDRDVATITRTVPERISIGYATIALQPFLRRVILEAKRQHPHVTFSACRDNRIALVRGLHAGIFDFFLGSLSGFDPATVETIPVLKDPYVVLASLDDPITEAQAMDWTYLLARPWILPCTGLLNRVHFDAFLQENDLALPHDILETDGQISAIVPSDTLRLVFTTEWATKARGLWRFYRKLPVEFPGFNDVSGVAWIRNGPARPSRTDTIAIMRSMP</sequence>
<dbReference type="Pfam" id="PF03466">
    <property type="entry name" value="LysR_substrate"/>
    <property type="match status" value="1"/>
</dbReference>
<dbReference type="GO" id="GO:0005829">
    <property type="term" value="C:cytosol"/>
    <property type="evidence" value="ECO:0007669"/>
    <property type="project" value="TreeGrafter"/>
</dbReference>
<evidence type="ECO:0000313" key="6">
    <source>
        <dbReference type="EMBL" id="MBB2200910.1"/>
    </source>
</evidence>
<dbReference type="Proteomes" id="UP000578030">
    <property type="component" value="Unassembled WGS sequence"/>
</dbReference>
<dbReference type="PROSITE" id="PS50931">
    <property type="entry name" value="HTH_LYSR"/>
    <property type="match status" value="1"/>
</dbReference>
<dbReference type="InterPro" id="IPR036390">
    <property type="entry name" value="WH_DNA-bd_sf"/>
</dbReference>
<dbReference type="AlphaFoldDB" id="A0A7W4K645"/>
<dbReference type="InterPro" id="IPR036388">
    <property type="entry name" value="WH-like_DNA-bd_sf"/>
</dbReference>
<dbReference type="SUPFAM" id="SSF53850">
    <property type="entry name" value="Periplasmic binding protein-like II"/>
    <property type="match status" value="1"/>
</dbReference>
<keyword evidence="2" id="KW-0805">Transcription regulation</keyword>
<feature type="domain" description="HTH lysR-type" evidence="5">
    <location>
        <begin position="8"/>
        <end position="65"/>
    </location>
</feature>
<dbReference type="Pfam" id="PF00126">
    <property type="entry name" value="HTH_1"/>
    <property type="match status" value="1"/>
</dbReference>
<reference evidence="6 7" key="1">
    <citation type="submission" date="2020-04" db="EMBL/GenBank/DDBJ databases">
        <title>Description of novel Gluconacetobacter.</title>
        <authorList>
            <person name="Sombolestani A."/>
        </authorList>
    </citation>
    <scope>NUCLEOTIDE SEQUENCE [LARGE SCALE GENOMIC DNA]</scope>
    <source>
        <strain evidence="6 7">LMG 27802</strain>
    </source>
</reference>
<dbReference type="InterPro" id="IPR005119">
    <property type="entry name" value="LysR_subst-bd"/>
</dbReference>
<organism evidence="6 7">
    <name type="scientific">Gluconacetobacter tumulisoli</name>
    <dbReference type="NCBI Taxonomy" id="1286189"/>
    <lineage>
        <taxon>Bacteria</taxon>
        <taxon>Pseudomonadati</taxon>
        <taxon>Pseudomonadota</taxon>
        <taxon>Alphaproteobacteria</taxon>
        <taxon>Acetobacterales</taxon>
        <taxon>Acetobacteraceae</taxon>
        <taxon>Gluconacetobacter</taxon>
    </lineage>
</organism>
<proteinExistence type="inferred from homology"/>
<dbReference type="InterPro" id="IPR050950">
    <property type="entry name" value="HTH-type_LysR_regulators"/>
</dbReference>
<comment type="similarity">
    <text evidence="1">Belongs to the LysR transcriptional regulatory family.</text>
</comment>
<keyword evidence="3" id="KW-0238">DNA-binding</keyword>
<protein>
    <submittedName>
        <fullName evidence="6">LysR family transcriptional regulator</fullName>
    </submittedName>
</protein>
<dbReference type="Gene3D" id="3.40.190.290">
    <property type="match status" value="1"/>
</dbReference>
<evidence type="ECO:0000256" key="4">
    <source>
        <dbReference type="ARBA" id="ARBA00023163"/>
    </source>
</evidence>
<evidence type="ECO:0000259" key="5">
    <source>
        <dbReference type="PROSITE" id="PS50931"/>
    </source>
</evidence>
<gene>
    <name evidence="6" type="ORF">HLH28_04845</name>
</gene>
<dbReference type="InterPro" id="IPR000847">
    <property type="entry name" value="LysR_HTH_N"/>
</dbReference>
<accession>A0A7W4K645</accession>
<dbReference type="PANTHER" id="PTHR30419:SF8">
    <property type="entry name" value="NITROGEN ASSIMILATION TRANSCRIPTIONAL ACTIVATOR-RELATED"/>
    <property type="match status" value="1"/>
</dbReference>
<evidence type="ECO:0000256" key="1">
    <source>
        <dbReference type="ARBA" id="ARBA00009437"/>
    </source>
</evidence>